<sequence>MSESMSRRTLLRLMGGTAAAAIAGPTLSACSSSPATSQQQQNSGVQLPSYIPYQGVKPDLAPTKDGVMSGFLRYPATPIVGIPDRPGTGSEELTAFIQQFRPIPPAASRNEYWRNVNDKLGVTLNLQMVPSANYADKLPTVLSGELPDFTMIVNTPNMPQLLDAKCQNLSEFLAGDAIKDYPMLANLRPEAWRTTAFNGGIYGIPIPRERVGVIWFTRVDIVKAHGLNPAPATFAEFKELAKGVTNPKENRWAFHGAPGVRDLILRMMGAPVGWQEEGGKFTSINELDQTKQAISDTRELVKAGYFHPDTFTQGAPFKDWIGGGRVVMVADNYSAWPQYVTQNVKPGSPVQFDGMLPPKYDASSTPNLGRGVPSFSTTAFKKTDDKERIKLMLRVANYLAAPFGTQEYLINRYGKEGVDYTMVNGDPILTSKGEVEHTAEFYRIADAPWPLYEPGHPEETKKEHAYQVKAVPMTLANPADALYSETYNRKRNTLNKLLDDALADVLQGRKELAAWDDAMDRWRKQGGDQVRKEYEEAFAASK</sequence>
<dbReference type="InterPro" id="IPR006311">
    <property type="entry name" value="TAT_signal"/>
</dbReference>
<dbReference type="Proteomes" id="UP000293342">
    <property type="component" value="Unassembled WGS sequence"/>
</dbReference>
<protein>
    <submittedName>
        <fullName evidence="2">Extracellular solute-binding protein</fullName>
    </submittedName>
</protein>
<evidence type="ECO:0000256" key="1">
    <source>
        <dbReference type="SAM" id="SignalP"/>
    </source>
</evidence>
<dbReference type="AlphaFoldDB" id="A0A4R0JQX7"/>
<dbReference type="SUPFAM" id="SSF53850">
    <property type="entry name" value="Periplasmic binding protein-like II"/>
    <property type="match status" value="1"/>
</dbReference>
<evidence type="ECO:0000313" key="2">
    <source>
        <dbReference type="EMBL" id="TCC49751.1"/>
    </source>
</evidence>
<dbReference type="RefSeq" id="WP_131514275.1">
    <property type="nucleotide sequence ID" value="NZ_SJKD01000003.1"/>
</dbReference>
<dbReference type="PROSITE" id="PS51257">
    <property type="entry name" value="PROKAR_LIPOPROTEIN"/>
    <property type="match status" value="1"/>
</dbReference>
<keyword evidence="3" id="KW-1185">Reference proteome</keyword>
<dbReference type="OrthoDB" id="5166384at2"/>
<comment type="caution">
    <text evidence="2">The sequence shown here is derived from an EMBL/GenBank/DDBJ whole genome shotgun (WGS) entry which is preliminary data.</text>
</comment>
<organism evidence="2 3">
    <name type="scientific">Kribbella capetownensis</name>
    <dbReference type="NCBI Taxonomy" id="1572659"/>
    <lineage>
        <taxon>Bacteria</taxon>
        <taxon>Bacillati</taxon>
        <taxon>Actinomycetota</taxon>
        <taxon>Actinomycetes</taxon>
        <taxon>Propionibacteriales</taxon>
        <taxon>Kribbellaceae</taxon>
        <taxon>Kribbella</taxon>
    </lineage>
</organism>
<proteinExistence type="predicted"/>
<dbReference type="EMBL" id="SJKD01000003">
    <property type="protein sequence ID" value="TCC49751.1"/>
    <property type="molecule type" value="Genomic_DNA"/>
</dbReference>
<dbReference type="Gene3D" id="3.40.190.10">
    <property type="entry name" value="Periplasmic binding protein-like II"/>
    <property type="match status" value="2"/>
</dbReference>
<accession>A0A4R0JQX7</accession>
<feature type="chain" id="PRO_5038710290" evidence="1">
    <location>
        <begin position="29"/>
        <end position="542"/>
    </location>
</feature>
<gene>
    <name evidence="2" type="ORF">E0H75_15610</name>
</gene>
<dbReference type="PROSITE" id="PS51318">
    <property type="entry name" value="TAT"/>
    <property type="match status" value="1"/>
</dbReference>
<keyword evidence="1" id="KW-0732">Signal</keyword>
<name>A0A4R0JQX7_9ACTN</name>
<reference evidence="2 3" key="1">
    <citation type="submission" date="2019-02" db="EMBL/GenBank/DDBJ databases">
        <title>Kribbella capetownensis sp. nov. and Kribbella speibonae sp. nov., isolated from soil.</title>
        <authorList>
            <person name="Curtis S.M."/>
            <person name="Norton I."/>
            <person name="Everest G.J."/>
            <person name="Meyers P.R."/>
        </authorList>
    </citation>
    <scope>NUCLEOTIDE SEQUENCE [LARGE SCALE GENOMIC DNA]</scope>
    <source>
        <strain evidence="2 3">YM53</strain>
    </source>
</reference>
<feature type="signal peptide" evidence="1">
    <location>
        <begin position="1"/>
        <end position="28"/>
    </location>
</feature>
<evidence type="ECO:0000313" key="3">
    <source>
        <dbReference type="Proteomes" id="UP000293342"/>
    </source>
</evidence>